<feature type="region of interest" description="Disordered" evidence="2">
    <location>
        <begin position="68"/>
        <end position="91"/>
    </location>
</feature>
<keyword evidence="1" id="KW-0175">Coiled coil</keyword>
<name>A0A2N9IJS8_FAGSY</name>
<reference evidence="3" key="1">
    <citation type="submission" date="2018-02" db="EMBL/GenBank/DDBJ databases">
        <authorList>
            <person name="Cohen D.B."/>
            <person name="Kent A.D."/>
        </authorList>
    </citation>
    <scope>NUCLEOTIDE SEQUENCE</scope>
</reference>
<gene>
    <name evidence="3" type="ORF">FSB_LOCUS53004</name>
</gene>
<evidence type="ECO:0000313" key="3">
    <source>
        <dbReference type="EMBL" id="SPD25122.1"/>
    </source>
</evidence>
<accession>A0A2N9IJS8</accession>
<evidence type="ECO:0000256" key="2">
    <source>
        <dbReference type="SAM" id="MobiDB-lite"/>
    </source>
</evidence>
<dbReference type="AlphaFoldDB" id="A0A2N9IJS8"/>
<sequence length="520" mass="59577">MGFCRFANNNIGPPPLSDYLPPSSVLHHLSAELYSLSFLAICTWGVVRKFMSNDGANWPVVLSKELPEGLSSSGRENEEVSSEATTSMQVSSRPSRLPKRWVAYSYVSRINVESLKQIRTRYQILEDVVIRIPNLDERACSQVEDVAFYEVTMTAELRFPVQPFIRELLDFLSLVPGQVASNGWRVIIAFMVMWRECSNWLDDITVEEFLYCFEPSQIAASLGFWTFRNRDNSEKLPEEDDDYIQIRRTWGTFFFIWSLTRPALSQVWRDHVLRAHHLSNRHYTNYIQPDLLFRHSFDPEPSAVVLTLIQVNEKRLATMKINKNKLKNMVEKEAPVATNGGSTICRSHGLAAKRAEAVVMELDFEEYVNACTENISKLMVHSLMRSLNKVMVISCRCLNLEADLAHLKERLVESEASQKNLNRAVFKLSKEKRDALEELEKAKFDLSAKDDDIKAAVDTRDGAVKEMKHLMGQIKGAKAAAVSEYQASEAFEDLRFFYSGFEAFRKQAMERYPEIDNSAF</sequence>
<dbReference type="EMBL" id="OIVN01006104">
    <property type="protein sequence ID" value="SPD25122.1"/>
    <property type="molecule type" value="Genomic_DNA"/>
</dbReference>
<evidence type="ECO:0000256" key="1">
    <source>
        <dbReference type="SAM" id="Coils"/>
    </source>
</evidence>
<organism evidence="3">
    <name type="scientific">Fagus sylvatica</name>
    <name type="common">Beechnut</name>
    <dbReference type="NCBI Taxonomy" id="28930"/>
    <lineage>
        <taxon>Eukaryota</taxon>
        <taxon>Viridiplantae</taxon>
        <taxon>Streptophyta</taxon>
        <taxon>Embryophyta</taxon>
        <taxon>Tracheophyta</taxon>
        <taxon>Spermatophyta</taxon>
        <taxon>Magnoliopsida</taxon>
        <taxon>eudicotyledons</taxon>
        <taxon>Gunneridae</taxon>
        <taxon>Pentapetalae</taxon>
        <taxon>rosids</taxon>
        <taxon>fabids</taxon>
        <taxon>Fagales</taxon>
        <taxon>Fagaceae</taxon>
        <taxon>Fagus</taxon>
    </lineage>
</organism>
<proteinExistence type="predicted"/>
<protein>
    <submittedName>
        <fullName evidence="3">Uncharacterized protein</fullName>
    </submittedName>
</protein>
<feature type="compositionally biased region" description="Polar residues" evidence="2">
    <location>
        <begin position="82"/>
        <end position="91"/>
    </location>
</feature>
<feature type="coiled-coil region" evidence="1">
    <location>
        <begin position="397"/>
        <end position="449"/>
    </location>
</feature>